<feature type="non-terminal residue" evidence="3">
    <location>
        <position position="224"/>
    </location>
</feature>
<feature type="region of interest" description="Disordered" evidence="1">
    <location>
        <begin position="171"/>
        <end position="224"/>
    </location>
</feature>
<accession>A0AAN9A5F3</accession>
<proteinExistence type="predicted"/>
<evidence type="ECO:0000313" key="3">
    <source>
        <dbReference type="EMBL" id="KAK7074844.1"/>
    </source>
</evidence>
<reference evidence="3 4" key="1">
    <citation type="submission" date="2023-11" db="EMBL/GenBank/DDBJ databases">
        <title>Halocaridina rubra genome assembly.</title>
        <authorList>
            <person name="Smith C."/>
        </authorList>
    </citation>
    <scope>NUCLEOTIDE SEQUENCE [LARGE SCALE GENOMIC DNA]</scope>
    <source>
        <strain evidence="3">EP-1</strain>
        <tissue evidence="3">Whole</tissue>
    </source>
</reference>
<dbReference type="AlphaFoldDB" id="A0AAN9A5F3"/>
<keyword evidence="2" id="KW-0812">Transmembrane</keyword>
<keyword evidence="4" id="KW-1185">Reference proteome</keyword>
<evidence type="ECO:0000256" key="2">
    <source>
        <dbReference type="SAM" id="Phobius"/>
    </source>
</evidence>
<keyword evidence="2" id="KW-1133">Transmembrane helix</keyword>
<comment type="caution">
    <text evidence="3">The sequence shown here is derived from an EMBL/GenBank/DDBJ whole genome shotgun (WGS) entry which is preliminary data.</text>
</comment>
<sequence length="224" mass="25630">MQEAGPIVPLIFFIFVLSNSWVLVNLILTVIIQAFVEIKHDMLKQPNEHEVVEFVWGRFKSFLRSAKNTNELNVQGDITSSNGKLDSPVNDNDCIGEFPEKVDRFLEYINNMYFSGSLGPRSLAKFGSYDKSLFANSSKTALWNAESNYQKERQNKNDGKNMQEKGIVWDPQALDSNNSDKTDNSAGIPHQVRNQRTYMQTDEINRDDQEKTMHYGPRASNKLQ</sequence>
<name>A0AAN9A5F3_HALRR</name>
<feature type="transmembrane region" description="Helical" evidence="2">
    <location>
        <begin position="12"/>
        <end position="36"/>
    </location>
</feature>
<gene>
    <name evidence="3" type="ORF">SK128_015084</name>
</gene>
<keyword evidence="2" id="KW-0472">Membrane</keyword>
<evidence type="ECO:0000256" key="1">
    <source>
        <dbReference type="SAM" id="MobiDB-lite"/>
    </source>
</evidence>
<evidence type="ECO:0000313" key="4">
    <source>
        <dbReference type="Proteomes" id="UP001381693"/>
    </source>
</evidence>
<feature type="compositionally biased region" description="Polar residues" evidence="1">
    <location>
        <begin position="192"/>
        <end position="202"/>
    </location>
</feature>
<dbReference type="Proteomes" id="UP001381693">
    <property type="component" value="Unassembled WGS sequence"/>
</dbReference>
<feature type="compositionally biased region" description="Basic and acidic residues" evidence="1">
    <location>
        <begin position="203"/>
        <end position="213"/>
    </location>
</feature>
<dbReference type="EMBL" id="JAXCGZ010011432">
    <property type="protein sequence ID" value="KAK7074844.1"/>
    <property type="molecule type" value="Genomic_DNA"/>
</dbReference>
<protein>
    <submittedName>
        <fullName evidence="3">Uncharacterized protein</fullName>
    </submittedName>
</protein>
<organism evidence="3 4">
    <name type="scientific">Halocaridina rubra</name>
    <name type="common">Hawaiian red shrimp</name>
    <dbReference type="NCBI Taxonomy" id="373956"/>
    <lineage>
        <taxon>Eukaryota</taxon>
        <taxon>Metazoa</taxon>
        <taxon>Ecdysozoa</taxon>
        <taxon>Arthropoda</taxon>
        <taxon>Crustacea</taxon>
        <taxon>Multicrustacea</taxon>
        <taxon>Malacostraca</taxon>
        <taxon>Eumalacostraca</taxon>
        <taxon>Eucarida</taxon>
        <taxon>Decapoda</taxon>
        <taxon>Pleocyemata</taxon>
        <taxon>Caridea</taxon>
        <taxon>Atyoidea</taxon>
        <taxon>Atyidae</taxon>
        <taxon>Halocaridina</taxon>
    </lineage>
</organism>